<gene>
    <name evidence="3" type="ORF">CEK71_16305</name>
</gene>
<organism evidence="3 4">
    <name type="scientific">Methylovulum psychrotolerans</name>
    <dbReference type="NCBI Taxonomy" id="1704499"/>
    <lineage>
        <taxon>Bacteria</taxon>
        <taxon>Pseudomonadati</taxon>
        <taxon>Pseudomonadota</taxon>
        <taxon>Gammaproteobacteria</taxon>
        <taxon>Methylococcales</taxon>
        <taxon>Methylococcaceae</taxon>
        <taxon>Methylovulum</taxon>
    </lineage>
</organism>
<evidence type="ECO:0000256" key="1">
    <source>
        <dbReference type="SAM" id="MobiDB-lite"/>
    </source>
</evidence>
<keyword evidence="2" id="KW-0812">Transmembrane</keyword>
<keyword evidence="2" id="KW-1133">Transmembrane helix</keyword>
<dbReference type="RefSeq" id="WP_088620369.1">
    <property type="nucleotide sequence ID" value="NZ_CP022129.1"/>
</dbReference>
<evidence type="ECO:0000256" key="2">
    <source>
        <dbReference type="SAM" id="Phobius"/>
    </source>
</evidence>
<accession>A0A1Z4C1T9</accession>
<feature type="transmembrane region" description="Helical" evidence="2">
    <location>
        <begin position="6"/>
        <end position="24"/>
    </location>
</feature>
<name>A0A1Z4C1T9_9GAMM</name>
<protein>
    <submittedName>
        <fullName evidence="3">Uncharacterized protein</fullName>
    </submittedName>
</protein>
<keyword evidence="2" id="KW-0472">Membrane</keyword>
<reference evidence="3 4" key="1">
    <citation type="submission" date="2017-06" db="EMBL/GenBank/DDBJ databases">
        <title>Genome Sequencing of the methanotroph Methylovulum psychrotolerants str. HV10-M2 isolated from a high-altitude environment.</title>
        <authorList>
            <person name="Mateos-Rivera A."/>
        </authorList>
    </citation>
    <scope>NUCLEOTIDE SEQUENCE [LARGE SCALE GENOMIC DNA]</scope>
    <source>
        <strain evidence="3 4">HV10_M2</strain>
    </source>
</reference>
<feature type="compositionally biased region" description="Polar residues" evidence="1">
    <location>
        <begin position="70"/>
        <end position="84"/>
    </location>
</feature>
<feature type="region of interest" description="Disordered" evidence="1">
    <location>
        <begin position="70"/>
        <end position="96"/>
    </location>
</feature>
<dbReference type="KEGG" id="mpsy:CEK71_16305"/>
<evidence type="ECO:0000313" key="4">
    <source>
        <dbReference type="Proteomes" id="UP000197019"/>
    </source>
</evidence>
<dbReference type="Proteomes" id="UP000197019">
    <property type="component" value="Chromosome"/>
</dbReference>
<proteinExistence type="predicted"/>
<dbReference type="AlphaFoldDB" id="A0A1Z4C1T9"/>
<dbReference type="EMBL" id="CP022129">
    <property type="protein sequence ID" value="ASF47497.1"/>
    <property type="molecule type" value="Genomic_DNA"/>
</dbReference>
<keyword evidence="4" id="KW-1185">Reference proteome</keyword>
<evidence type="ECO:0000313" key="3">
    <source>
        <dbReference type="EMBL" id="ASF47497.1"/>
    </source>
</evidence>
<sequence length="96" mass="10432">MTENVLIALIIGSVVVITFALWMFRDKLGMFSFTANKKSVSAKMERAQNTGITISGNTQNGNDNEISAETANATIDNNSQQGNENRIRAATPNKKP</sequence>